<dbReference type="InterPro" id="IPR040319">
    <property type="entry name" value="LSD1-like"/>
</dbReference>
<dbReference type="InterPro" id="IPR005735">
    <property type="entry name" value="Znf_LSD1"/>
</dbReference>
<evidence type="ECO:0000259" key="3">
    <source>
        <dbReference type="Pfam" id="PF06943"/>
    </source>
</evidence>
<dbReference type="Pfam" id="PF06943">
    <property type="entry name" value="zf-LSD1"/>
    <property type="match status" value="1"/>
</dbReference>
<evidence type="ECO:0000313" key="4">
    <source>
        <dbReference type="EMBL" id="CCC50106.1"/>
    </source>
</evidence>
<dbReference type="EMBL" id="HE573024">
    <property type="protein sequence ID" value="CCC50106.1"/>
    <property type="molecule type" value="Genomic_DNA"/>
</dbReference>
<name>G0TZS8_TRYVY</name>
<dbReference type="GO" id="GO:0005634">
    <property type="term" value="C:nucleus"/>
    <property type="evidence" value="ECO:0007669"/>
    <property type="project" value="UniProtKB-SubCell"/>
</dbReference>
<comment type="subcellular location">
    <subcellularLocation>
        <location evidence="1">Nucleus</location>
    </subcellularLocation>
</comment>
<gene>
    <name evidence="4" type="ORF">TVY486_0807130</name>
</gene>
<accession>G0TZS8</accession>
<dbReference type="PANTHER" id="PTHR31747">
    <property type="entry name" value="PROTEIN LSD1"/>
    <property type="match status" value="1"/>
</dbReference>
<evidence type="ECO:0000256" key="2">
    <source>
        <dbReference type="ARBA" id="ARBA00023242"/>
    </source>
</evidence>
<dbReference type="NCBIfam" id="TIGR01053">
    <property type="entry name" value="LSD1"/>
    <property type="match status" value="1"/>
</dbReference>
<organism evidence="4">
    <name type="scientific">Trypanosoma vivax (strain Y486)</name>
    <dbReference type="NCBI Taxonomy" id="1055687"/>
    <lineage>
        <taxon>Eukaryota</taxon>
        <taxon>Discoba</taxon>
        <taxon>Euglenozoa</taxon>
        <taxon>Kinetoplastea</taxon>
        <taxon>Metakinetoplastina</taxon>
        <taxon>Trypanosomatida</taxon>
        <taxon>Trypanosomatidae</taxon>
        <taxon>Trypanosoma</taxon>
        <taxon>Duttonella</taxon>
    </lineage>
</organism>
<protein>
    <recommendedName>
        <fullName evidence="3">Zinc finger LSD1-type domain-containing protein</fullName>
    </recommendedName>
</protein>
<proteinExistence type="predicted"/>
<keyword evidence="2" id="KW-0539">Nucleus</keyword>
<evidence type="ECO:0000256" key="1">
    <source>
        <dbReference type="ARBA" id="ARBA00004123"/>
    </source>
</evidence>
<sequence>MSEQTHTTGQIACGGCRVTLAYPIGAPSVRCPMCSAITPVQQFTVICICCRCILILPQNTSLAMCPQCRTVMSIPASIREGQFSQEPPKECVYIERPGLDSTGRLMTRISVGTKMENTPRAPGP</sequence>
<dbReference type="PANTHER" id="PTHR31747:SF3">
    <property type="entry name" value="PROTEIN LSD1"/>
    <property type="match status" value="1"/>
</dbReference>
<reference evidence="4" key="1">
    <citation type="journal article" date="2012" name="Proc. Natl. Acad. Sci. U.S.A.">
        <title>Antigenic diversity is generated by distinct evolutionary mechanisms in African trypanosome species.</title>
        <authorList>
            <person name="Jackson A.P."/>
            <person name="Berry A."/>
            <person name="Aslett M."/>
            <person name="Allison H.C."/>
            <person name="Burton P."/>
            <person name="Vavrova-Anderson J."/>
            <person name="Brown R."/>
            <person name="Browne H."/>
            <person name="Corton N."/>
            <person name="Hauser H."/>
            <person name="Gamble J."/>
            <person name="Gilderthorp R."/>
            <person name="Marcello L."/>
            <person name="McQuillan J."/>
            <person name="Otto T.D."/>
            <person name="Quail M.A."/>
            <person name="Sanders M.J."/>
            <person name="van Tonder A."/>
            <person name="Ginger M.L."/>
            <person name="Field M.C."/>
            <person name="Barry J.D."/>
            <person name="Hertz-Fowler C."/>
            <person name="Berriman M."/>
        </authorList>
    </citation>
    <scope>NUCLEOTIDE SEQUENCE</scope>
    <source>
        <strain evidence="4">Y486</strain>
    </source>
</reference>
<dbReference type="AlphaFoldDB" id="G0TZS8"/>
<feature type="domain" description="Zinc finger LSD1-type" evidence="3">
    <location>
        <begin position="13"/>
        <end position="37"/>
    </location>
</feature>